<evidence type="ECO:0000256" key="1">
    <source>
        <dbReference type="ARBA" id="ARBA00006247"/>
    </source>
</evidence>
<dbReference type="InParanoid" id="A0A067MM41"/>
<dbReference type="PANTHER" id="PTHR30575:SF0">
    <property type="entry name" value="XAA-ARG DIPEPTIDASE"/>
    <property type="match status" value="1"/>
</dbReference>
<dbReference type="InterPro" id="IPR036264">
    <property type="entry name" value="Bact_exopeptidase_dim_dom"/>
</dbReference>
<dbReference type="SUPFAM" id="SSF53187">
    <property type="entry name" value="Zn-dependent exopeptidases"/>
    <property type="match status" value="1"/>
</dbReference>
<dbReference type="FunFam" id="3.30.70.360:FF:000004">
    <property type="entry name" value="Peptidase M20 domain-containing protein 2"/>
    <property type="match status" value="1"/>
</dbReference>
<keyword evidence="5" id="KW-1185">Reference proteome</keyword>
<dbReference type="Gene3D" id="3.30.70.360">
    <property type="match status" value="1"/>
</dbReference>
<dbReference type="EMBL" id="KL198049">
    <property type="protein sequence ID" value="KDQ12656.1"/>
    <property type="molecule type" value="Genomic_DNA"/>
</dbReference>
<dbReference type="PIRSF" id="PIRSF037226">
    <property type="entry name" value="Amidohydrolase_ACY1L2_prd"/>
    <property type="match status" value="1"/>
</dbReference>
<comment type="similarity">
    <text evidence="1 2">Belongs to the peptidase M20A family.</text>
</comment>
<dbReference type="GO" id="GO:0016805">
    <property type="term" value="F:dipeptidase activity"/>
    <property type="evidence" value="ECO:0007669"/>
    <property type="project" value="InterPro"/>
</dbReference>
<dbReference type="Proteomes" id="UP000027195">
    <property type="component" value="Unassembled WGS sequence"/>
</dbReference>
<dbReference type="STRING" id="930990.A0A067MM41"/>
<name>A0A067MM41_BOTB1</name>
<dbReference type="NCBIfam" id="TIGR01891">
    <property type="entry name" value="amidohydrolases"/>
    <property type="match status" value="1"/>
</dbReference>
<gene>
    <name evidence="4" type="ORF">BOTBODRAFT_34362</name>
</gene>
<dbReference type="InterPro" id="IPR017439">
    <property type="entry name" value="Amidohydrolase"/>
</dbReference>
<dbReference type="Gene3D" id="3.40.630.10">
    <property type="entry name" value="Zn peptidases"/>
    <property type="match status" value="1"/>
</dbReference>
<dbReference type="InterPro" id="IPR052030">
    <property type="entry name" value="Peptidase_M20/M20A_hydrolases"/>
</dbReference>
<dbReference type="OrthoDB" id="6119954at2759"/>
<evidence type="ECO:0000256" key="2">
    <source>
        <dbReference type="PIRNR" id="PIRNR037226"/>
    </source>
</evidence>
<proteinExistence type="inferred from homology"/>
<evidence type="ECO:0000313" key="4">
    <source>
        <dbReference type="EMBL" id="KDQ12656.1"/>
    </source>
</evidence>
<dbReference type="InterPro" id="IPR017144">
    <property type="entry name" value="Xaa-Arg_dipeptidase"/>
</dbReference>
<dbReference type="InterPro" id="IPR011650">
    <property type="entry name" value="Peptidase_M20_dimer"/>
</dbReference>
<dbReference type="Pfam" id="PF07687">
    <property type="entry name" value="M20_dimer"/>
    <property type="match status" value="1"/>
</dbReference>
<dbReference type="CDD" id="cd05672">
    <property type="entry name" value="M20_ACY1L2-like"/>
    <property type="match status" value="1"/>
</dbReference>
<evidence type="ECO:0000259" key="3">
    <source>
        <dbReference type="Pfam" id="PF07687"/>
    </source>
</evidence>
<dbReference type="AlphaFoldDB" id="A0A067MM41"/>
<dbReference type="Pfam" id="PF01546">
    <property type="entry name" value="Peptidase_M20"/>
    <property type="match status" value="1"/>
</dbReference>
<reference evidence="5" key="1">
    <citation type="journal article" date="2014" name="Proc. Natl. Acad. Sci. U.S.A.">
        <title>Extensive sampling of basidiomycete genomes demonstrates inadequacy of the white-rot/brown-rot paradigm for wood decay fungi.</title>
        <authorList>
            <person name="Riley R."/>
            <person name="Salamov A.A."/>
            <person name="Brown D.W."/>
            <person name="Nagy L.G."/>
            <person name="Floudas D."/>
            <person name="Held B.W."/>
            <person name="Levasseur A."/>
            <person name="Lombard V."/>
            <person name="Morin E."/>
            <person name="Otillar R."/>
            <person name="Lindquist E.A."/>
            <person name="Sun H."/>
            <person name="LaButti K.M."/>
            <person name="Schmutz J."/>
            <person name="Jabbour D."/>
            <person name="Luo H."/>
            <person name="Baker S.E."/>
            <person name="Pisabarro A.G."/>
            <person name="Walton J.D."/>
            <person name="Blanchette R.A."/>
            <person name="Henrissat B."/>
            <person name="Martin F."/>
            <person name="Cullen D."/>
            <person name="Hibbett D.S."/>
            <person name="Grigoriev I.V."/>
        </authorList>
    </citation>
    <scope>NUCLEOTIDE SEQUENCE [LARGE SCALE GENOMIC DNA]</scope>
    <source>
        <strain evidence="5">FD-172 SS1</strain>
    </source>
</reference>
<sequence>MANQEPVLQALGDVFMPEAVQTIETKVDELGPGLRELSLKIHARPELAYEEHYAHDTLTAFMSSHGFEVTPHYAELSTAWRAVFSRGPGGHVLGFNSEMDALPGIGHACGHNLIAIAGVGAAIAVKKAMEVHDINGKIVLLGTPAEEVGGGKVLMIRKEAYKEMDVCMMVHPGAGIAKSTEAPTCLALQPLVVEFFGKTAHAAAAPWEGQNALDAAFLAYGNISVLRQQIKPTHRVHGIVEGRDWKANIIPDYAKMQWYIRTPTVAELVALRERVMACFDAAALATGCKIKIESGLPTYDLRQNDTLVDEYVSYVKRRHGWVEHPARGNIVAASTDFGNVTYELPGIHPAYTIPTVPNGGNHTAPFSASAATMEAHEATLTVTKGIAVTGLRVLGDAEYLTNVKAVHKAWRDREDAPRA</sequence>
<accession>A0A067MM41</accession>
<protein>
    <recommendedName>
        <fullName evidence="2">Peptidase M20 domain-containing protein 2</fullName>
    </recommendedName>
</protein>
<organism evidence="4 5">
    <name type="scientific">Botryobasidium botryosum (strain FD-172 SS1)</name>
    <dbReference type="NCBI Taxonomy" id="930990"/>
    <lineage>
        <taxon>Eukaryota</taxon>
        <taxon>Fungi</taxon>
        <taxon>Dikarya</taxon>
        <taxon>Basidiomycota</taxon>
        <taxon>Agaricomycotina</taxon>
        <taxon>Agaricomycetes</taxon>
        <taxon>Cantharellales</taxon>
        <taxon>Botryobasidiaceae</taxon>
        <taxon>Botryobasidium</taxon>
    </lineage>
</organism>
<dbReference type="InterPro" id="IPR002933">
    <property type="entry name" value="Peptidase_M20"/>
</dbReference>
<feature type="domain" description="Peptidase M20 dimerisation" evidence="3">
    <location>
        <begin position="193"/>
        <end position="283"/>
    </location>
</feature>
<dbReference type="PANTHER" id="PTHR30575">
    <property type="entry name" value="PEPTIDASE M20"/>
    <property type="match status" value="1"/>
</dbReference>
<dbReference type="HOGENOM" id="CLU_031812_1_1_1"/>
<dbReference type="SUPFAM" id="SSF55031">
    <property type="entry name" value="Bacterial exopeptidase dimerisation domain"/>
    <property type="match status" value="1"/>
</dbReference>
<evidence type="ECO:0000313" key="5">
    <source>
        <dbReference type="Proteomes" id="UP000027195"/>
    </source>
</evidence>